<gene>
    <name evidence="1" type="ORF">GPA26_11025</name>
</gene>
<proteinExistence type="predicted"/>
<reference evidence="1 2" key="1">
    <citation type="submission" date="2019-12" db="EMBL/GenBank/DDBJ databases">
        <title>Comparative genomics gives insights into the taxonomy of the Azoarcus-Aromatoleum group and reveals separate origins of nif in the plant-associated Azoarcus and non-plant-associated Aromatoleum sub-groups.</title>
        <authorList>
            <person name="Lafos M."/>
            <person name="Maluk M."/>
            <person name="Batista M."/>
            <person name="Junghare M."/>
            <person name="Carmona M."/>
            <person name="Faoro H."/>
            <person name="Cruz L.M."/>
            <person name="Battistoni F."/>
            <person name="De Souza E."/>
            <person name="Pedrosa F."/>
            <person name="Chen W.-M."/>
            <person name="Poole P.S."/>
            <person name="Dixon R.A."/>
            <person name="James E.K."/>
        </authorList>
    </citation>
    <scope>NUCLEOTIDE SEQUENCE [LARGE SCALE GENOMIC DNA]</scope>
    <source>
        <strain evidence="1 2">ToN1</strain>
    </source>
</reference>
<protein>
    <recommendedName>
        <fullName evidence="3">DNA (cytosine-5-)-methyltransferase</fullName>
    </recommendedName>
</protein>
<comment type="caution">
    <text evidence="1">The sequence shown here is derived from an EMBL/GenBank/DDBJ whole genome shotgun (WGS) entry which is preliminary data.</text>
</comment>
<accession>A0ABX1MP57</accession>
<evidence type="ECO:0008006" key="3">
    <source>
        <dbReference type="Google" id="ProtNLM"/>
    </source>
</evidence>
<dbReference type="EMBL" id="WTVR01000018">
    <property type="protein sequence ID" value="NMF89005.1"/>
    <property type="molecule type" value="Genomic_DNA"/>
</dbReference>
<name>A0ABX1MP57_9RHOO</name>
<keyword evidence="2" id="KW-1185">Reference proteome</keyword>
<sequence length="298" mass="32333">MDSAVPDIAGMTREVAVRAPEIAVSVVDASSLIKTDGSTHWRRTLADSALGNLFEKLAPTHVYLGSEFCEHLIPASRSLLNALGVATELNCRLSLLTPISAPADLRTLGKLLPHLPDESEVIVSDWGTAYFIREHFPNLTLVAGRILCRMGKDPRIPAAYSALSAPFDARPMKAMLARLGFVRMEVDVPIFDSRRALSSLPLPGSVHVPFACVAKGRMCRIGSTAMRGVERFAVGRRCRKECLRVSARLARPHADDQRQVFQLGNSIVSRVTDEMLTAVLDAVNSGSVSRLVVPGDPI</sequence>
<evidence type="ECO:0000313" key="2">
    <source>
        <dbReference type="Proteomes" id="UP000652074"/>
    </source>
</evidence>
<dbReference type="RefSeq" id="WP_169206380.1">
    <property type="nucleotide sequence ID" value="NZ_CP059560.1"/>
</dbReference>
<organism evidence="1 2">
    <name type="scientific">Aromatoleum petrolei</name>
    <dbReference type="NCBI Taxonomy" id="76116"/>
    <lineage>
        <taxon>Bacteria</taxon>
        <taxon>Pseudomonadati</taxon>
        <taxon>Pseudomonadota</taxon>
        <taxon>Betaproteobacteria</taxon>
        <taxon>Rhodocyclales</taxon>
        <taxon>Rhodocyclaceae</taxon>
        <taxon>Aromatoleum</taxon>
    </lineage>
</organism>
<evidence type="ECO:0000313" key="1">
    <source>
        <dbReference type="EMBL" id="NMF89005.1"/>
    </source>
</evidence>
<dbReference type="Proteomes" id="UP000652074">
    <property type="component" value="Unassembled WGS sequence"/>
</dbReference>